<sequence length="392" mass="45423">MLIRKEEYRDVLDYLQRNRWEGQEFVAFPNSFSAIHKEELSCFPTDYEAQEFCYEMATDQDKYGYLAIRSAYRAMAEANENHSLLIEKHGSIDVSMMVANRYQRLENEQLINNNQKIKIMNDDNVEYLSNQVKYSGFGDNLTDALKSEIAGKKPAFTLVHQPEFGDGDVKATLHFRRSEETGMVFFNRYELEVKQSADTLKQTFYMGKENNFTLKEAFNLMSGQSVYKELEKLQKVGEGQNARYEGTGEKYNAWVQLDFEDADSNGQFKMKYYHDNYGFNLPDELAKQPIKELDDVEKKAQMIRSLERGNLHTVTYIKDGEEHKGSIKAVPQFKTVKLFDESGKEVRHSEDKKQDQNQSSSQSKKKTEKQSAGDDENSKPQKKQAKKRGAKM</sequence>
<dbReference type="Proteomes" id="UP000199666">
    <property type="component" value="Unassembled WGS sequence"/>
</dbReference>
<evidence type="ECO:0000313" key="2">
    <source>
        <dbReference type="EMBL" id="SFH38014.1"/>
    </source>
</evidence>
<organism evidence="2 3">
    <name type="scientific">Pedobacter insulae</name>
    <dbReference type="NCBI Taxonomy" id="414048"/>
    <lineage>
        <taxon>Bacteria</taxon>
        <taxon>Pseudomonadati</taxon>
        <taxon>Bacteroidota</taxon>
        <taxon>Sphingobacteriia</taxon>
        <taxon>Sphingobacteriales</taxon>
        <taxon>Sphingobacteriaceae</taxon>
        <taxon>Pedobacter</taxon>
    </lineage>
</organism>
<dbReference type="RefSeq" id="WP_090996515.1">
    <property type="nucleotide sequence ID" value="NZ_FOPP01000010.1"/>
</dbReference>
<feature type="compositionally biased region" description="Basic residues" evidence="1">
    <location>
        <begin position="380"/>
        <end position="392"/>
    </location>
</feature>
<accession>A0A1I2ZJU9</accession>
<feature type="compositionally biased region" description="Basic and acidic residues" evidence="1">
    <location>
        <begin position="340"/>
        <end position="355"/>
    </location>
</feature>
<dbReference type="OrthoDB" id="6372253at2"/>
<dbReference type="AlphaFoldDB" id="A0A1I2ZJU9"/>
<dbReference type="EMBL" id="FOPP01000010">
    <property type="protein sequence ID" value="SFH38014.1"/>
    <property type="molecule type" value="Genomic_DNA"/>
</dbReference>
<evidence type="ECO:0000256" key="1">
    <source>
        <dbReference type="SAM" id="MobiDB-lite"/>
    </source>
</evidence>
<evidence type="ECO:0008006" key="4">
    <source>
        <dbReference type="Google" id="ProtNLM"/>
    </source>
</evidence>
<gene>
    <name evidence="2" type="ORF">SAMN04489864_11082</name>
</gene>
<evidence type="ECO:0000313" key="3">
    <source>
        <dbReference type="Proteomes" id="UP000199666"/>
    </source>
</evidence>
<feature type="compositionally biased region" description="Basic and acidic residues" evidence="1">
    <location>
        <begin position="368"/>
        <end position="379"/>
    </location>
</feature>
<proteinExistence type="predicted"/>
<reference evidence="2 3" key="1">
    <citation type="submission" date="2016-10" db="EMBL/GenBank/DDBJ databases">
        <authorList>
            <person name="de Groot N.N."/>
        </authorList>
    </citation>
    <scope>NUCLEOTIDE SEQUENCE [LARGE SCALE GENOMIC DNA]</scope>
    <source>
        <strain evidence="2 3">DSM 18684</strain>
    </source>
</reference>
<feature type="region of interest" description="Disordered" evidence="1">
    <location>
        <begin position="340"/>
        <end position="392"/>
    </location>
</feature>
<dbReference type="STRING" id="414048.SAMN04489864_11082"/>
<keyword evidence="3" id="KW-1185">Reference proteome</keyword>
<protein>
    <recommendedName>
        <fullName evidence="4">DUF3945 domain-containing protein</fullName>
    </recommendedName>
</protein>
<name>A0A1I2ZJU9_9SPHI</name>